<evidence type="ECO:0000256" key="4">
    <source>
        <dbReference type="ARBA" id="ARBA00022777"/>
    </source>
</evidence>
<dbReference type="InterPro" id="IPR000719">
    <property type="entry name" value="Prot_kinase_dom"/>
</dbReference>
<dbReference type="PROSITE" id="PS00108">
    <property type="entry name" value="PROTEIN_KINASE_ST"/>
    <property type="match status" value="1"/>
</dbReference>
<proteinExistence type="predicted"/>
<dbReference type="GO" id="GO:0005524">
    <property type="term" value="F:ATP binding"/>
    <property type="evidence" value="ECO:0007669"/>
    <property type="project" value="UniProtKB-UniRule"/>
</dbReference>
<dbReference type="GO" id="GO:0005634">
    <property type="term" value="C:nucleus"/>
    <property type="evidence" value="ECO:0007669"/>
    <property type="project" value="TreeGrafter"/>
</dbReference>
<dbReference type="GO" id="GO:0004674">
    <property type="term" value="F:protein serine/threonine kinase activity"/>
    <property type="evidence" value="ECO:0007669"/>
    <property type="project" value="UniProtKB-KW"/>
</dbReference>
<name>A0A401GNP0_9APHY</name>
<dbReference type="SUPFAM" id="SSF56112">
    <property type="entry name" value="Protein kinase-like (PK-like)"/>
    <property type="match status" value="1"/>
</dbReference>
<evidence type="ECO:0000259" key="8">
    <source>
        <dbReference type="PROSITE" id="PS50011"/>
    </source>
</evidence>
<feature type="region of interest" description="Disordered" evidence="7">
    <location>
        <begin position="426"/>
        <end position="445"/>
    </location>
</feature>
<dbReference type="SMART" id="SM00220">
    <property type="entry name" value="S_TKc"/>
    <property type="match status" value="1"/>
</dbReference>
<dbReference type="InterPro" id="IPR011009">
    <property type="entry name" value="Kinase-like_dom_sf"/>
</dbReference>
<evidence type="ECO:0000256" key="1">
    <source>
        <dbReference type="ARBA" id="ARBA00022527"/>
    </source>
</evidence>
<keyword evidence="10" id="KW-1185">Reference proteome</keyword>
<dbReference type="PANTHER" id="PTHR24345:SF0">
    <property type="entry name" value="CELL CYCLE SERINE_THREONINE-PROTEIN KINASE CDC5_MSD2"/>
    <property type="match status" value="1"/>
</dbReference>
<feature type="compositionally biased region" description="Basic and acidic residues" evidence="7">
    <location>
        <begin position="704"/>
        <end position="719"/>
    </location>
</feature>
<evidence type="ECO:0000256" key="5">
    <source>
        <dbReference type="ARBA" id="ARBA00022840"/>
    </source>
</evidence>
<dbReference type="EMBL" id="BFAD01000005">
    <property type="protein sequence ID" value="GBE83826.1"/>
    <property type="molecule type" value="Genomic_DNA"/>
</dbReference>
<keyword evidence="1" id="KW-0723">Serine/threonine-protein kinase</keyword>
<dbReference type="PROSITE" id="PS00107">
    <property type="entry name" value="PROTEIN_KINASE_ATP"/>
    <property type="match status" value="1"/>
</dbReference>
<feature type="region of interest" description="Disordered" evidence="7">
    <location>
        <begin position="316"/>
        <end position="355"/>
    </location>
</feature>
<dbReference type="Pfam" id="PF00069">
    <property type="entry name" value="Pkinase"/>
    <property type="match status" value="1"/>
</dbReference>
<dbReference type="Gene3D" id="1.10.510.10">
    <property type="entry name" value="Transferase(Phosphotransferase) domain 1"/>
    <property type="match status" value="1"/>
</dbReference>
<reference evidence="9 10" key="1">
    <citation type="journal article" date="2018" name="Sci. Rep.">
        <title>Genome sequence of the cauliflower mushroom Sparassis crispa (Hanabiratake) and its association with beneficial usage.</title>
        <authorList>
            <person name="Kiyama R."/>
            <person name="Furutani Y."/>
            <person name="Kawaguchi K."/>
            <person name="Nakanishi T."/>
        </authorList>
    </citation>
    <scope>NUCLEOTIDE SEQUENCE [LARGE SCALE GENOMIC DNA]</scope>
</reference>
<dbReference type="PROSITE" id="PS50011">
    <property type="entry name" value="PROTEIN_KINASE_DOM"/>
    <property type="match status" value="1"/>
</dbReference>
<evidence type="ECO:0000313" key="10">
    <source>
        <dbReference type="Proteomes" id="UP000287166"/>
    </source>
</evidence>
<feature type="binding site" evidence="6">
    <location>
        <position position="56"/>
    </location>
    <ligand>
        <name>ATP</name>
        <dbReference type="ChEBI" id="CHEBI:30616"/>
    </ligand>
</feature>
<dbReference type="InterPro" id="IPR017441">
    <property type="entry name" value="Protein_kinase_ATP_BS"/>
</dbReference>
<evidence type="ECO:0000256" key="3">
    <source>
        <dbReference type="ARBA" id="ARBA00022741"/>
    </source>
</evidence>
<dbReference type="Proteomes" id="UP000287166">
    <property type="component" value="Unassembled WGS sequence"/>
</dbReference>
<accession>A0A401GNP0</accession>
<dbReference type="GeneID" id="38780743"/>
<dbReference type="AlphaFoldDB" id="A0A401GNP0"/>
<keyword evidence="4" id="KW-0418">Kinase</keyword>
<evidence type="ECO:0000256" key="6">
    <source>
        <dbReference type="PROSITE-ProRule" id="PRU10141"/>
    </source>
</evidence>
<keyword evidence="2" id="KW-0808">Transferase</keyword>
<evidence type="ECO:0000256" key="2">
    <source>
        <dbReference type="ARBA" id="ARBA00022679"/>
    </source>
</evidence>
<comment type="caution">
    <text evidence="9">The sequence shown here is derived from an EMBL/GenBank/DDBJ whole genome shotgun (WGS) entry which is preliminary data.</text>
</comment>
<sequence>MVAVTEPAAPAPSPPAVGTCIDNGTLELVEILGYGGYGVVYRAVDIFSPDISYAVKCLPHSRKRNAERQRQLHLREIMLHQLSSAHPNVVTLHRVIEDFNYTYLVMDYCPDGDLFTQILHNRRYLGSNKLIKEVFLQLLDAVEYCHSLNIYHRDLKPENVLCFDGGKRLAITDFGLATTEKMSTEFRTGSVYHMSPECQGGYFAPTKSYSPLFNDIWSLGIILLNLITGRNPWKSASVEDCTFQAYLQDPMHFLPTVLPISEEVNLLLSRTLEVDWRRRITLREMRLSIMVIDNFYSPDVLFEDSMARCPWEAGIQVDTDSESSEEEEEPEPEPEPKELPEAQDEGIASTWSNDSESDMVFATQSVTDKSSWAYSESYAKRDSYARSMSPSPDSPLFTTTKLFEMMNTPSAVSAYSILSSSPSIPSLPVTPEGGESLQPADSRRPKALTLNTADCHPSYYDSSAMMLSARSSTMHTALDSASQFDSYGYCSIFAETMPTKASLLLDSTQDIGMITTPITAEEHMDTKSMCSYPTIDADQSMDSARPESPILGLSTGVNTAVKPEADWEQAPLSAYSFLTFSSTPATSPRTEQPWPAFSFLSSLVPHSEHTPKGSFRTDTPPLPSRPPLSPHAHDRKSRASTFMRPIKLAFTRRASSHDTHSTKGRLSRTMQTESVPTLVGPNWVFTASTSRSPSPQPHRCLPSSEKDAPRKKFADSEGLRRRRRRLRSPRAWFSSGKLFASVLQS</sequence>
<dbReference type="OrthoDB" id="541276at2759"/>
<feature type="region of interest" description="Disordered" evidence="7">
    <location>
        <begin position="608"/>
        <end position="722"/>
    </location>
</feature>
<dbReference type="InterPro" id="IPR008271">
    <property type="entry name" value="Ser/Thr_kinase_AS"/>
</dbReference>
<feature type="compositionally biased region" description="Pro residues" evidence="7">
    <location>
        <begin position="620"/>
        <end position="629"/>
    </location>
</feature>
<dbReference type="STRING" id="139825.A0A401GNP0"/>
<protein>
    <recommendedName>
        <fullName evidence="8">Protein kinase domain-containing protein</fullName>
    </recommendedName>
</protein>
<dbReference type="RefSeq" id="XP_027614739.1">
    <property type="nucleotide sequence ID" value="XM_027758938.1"/>
</dbReference>
<evidence type="ECO:0000256" key="7">
    <source>
        <dbReference type="SAM" id="MobiDB-lite"/>
    </source>
</evidence>
<organism evidence="9 10">
    <name type="scientific">Sparassis crispa</name>
    <dbReference type="NCBI Taxonomy" id="139825"/>
    <lineage>
        <taxon>Eukaryota</taxon>
        <taxon>Fungi</taxon>
        <taxon>Dikarya</taxon>
        <taxon>Basidiomycota</taxon>
        <taxon>Agaricomycotina</taxon>
        <taxon>Agaricomycetes</taxon>
        <taxon>Polyporales</taxon>
        <taxon>Sparassidaceae</taxon>
        <taxon>Sparassis</taxon>
    </lineage>
</organism>
<feature type="compositionally biased region" description="Acidic residues" evidence="7">
    <location>
        <begin position="319"/>
        <end position="333"/>
    </location>
</feature>
<feature type="domain" description="Protein kinase" evidence="8">
    <location>
        <begin position="26"/>
        <end position="296"/>
    </location>
</feature>
<evidence type="ECO:0000313" key="9">
    <source>
        <dbReference type="EMBL" id="GBE83826.1"/>
    </source>
</evidence>
<keyword evidence="3 6" id="KW-0547">Nucleotide-binding</keyword>
<gene>
    <name evidence="9" type="ORF">SCP_0508830</name>
</gene>
<keyword evidence="5 6" id="KW-0067">ATP-binding</keyword>
<dbReference type="InParanoid" id="A0A401GNP0"/>
<dbReference type="PANTHER" id="PTHR24345">
    <property type="entry name" value="SERINE/THREONINE-PROTEIN KINASE PLK"/>
    <property type="match status" value="1"/>
</dbReference>